<feature type="compositionally biased region" description="Pro residues" evidence="12">
    <location>
        <begin position="132"/>
        <end position="144"/>
    </location>
</feature>
<feature type="binding site" evidence="9">
    <location>
        <begin position="501"/>
        <end position="505"/>
    </location>
    <ligand>
        <name>GTP</name>
        <dbReference type="ChEBI" id="CHEBI:37565"/>
    </ligand>
</feature>
<dbReference type="InterPro" id="IPR004161">
    <property type="entry name" value="EFTu-like_2"/>
</dbReference>
<accession>I3YDH7</accession>
<proteinExistence type="inferred from homology"/>
<evidence type="ECO:0000256" key="5">
    <source>
        <dbReference type="ARBA" id="ARBA00022540"/>
    </source>
</evidence>
<feature type="compositionally biased region" description="Basic and acidic residues" evidence="12">
    <location>
        <begin position="145"/>
        <end position="197"/>
    </location>
</feature>
<dbReference type="InterPro" id="IPR006847">
    <property type="entry name" value="IF2_N"/>
</dbReference>
<dbReference type="FunFam" id="2.40.30.10:FF:000008">
    <property type="entry name" value="Translation initiation factor IF-2"/>
    <property type="match status" value="1"/>
</dbReference>
<dbReference type="Gene3D" id="3.30.56.50">
    <property type="entry name" value="Putative DNA-binding domain, N-terminal subdomain of bacterial translation initiation factor IF2"/>
    <property type="match status" value="1"/>
</dbReference>
<feature type="compositionally biased region" description="Pro residues" evidence="12">
    <location>
        <begin position="262"/>
        <end position="271"/>
    </location>
</feature>
<protein>
    <recommendedName>
        <fullName evidence="3 9">Translation initiation factor IF-2</fullName>
    </recommendedName>
</protein>
<feature type="region of interest" description="G-domain" evidence="9">
    <location>
        <begin position="449"/>
        <end position="597"/>
    </location>
</feature>
<dbReference type="Pfam" id="PF04760">
    <property type="entry name" value="IF2_N"/>
    <property type="match status" value="2"/>
</dbReference>
<dbReference type="InterPro" id="IPR044145">
    <property type="entry name" value="IF2_II"/>
</dbReference>
<reference evidence="14 15" key="1">
    <citation type="submission" date="2012-06" db="EMBL/GenBank/DDBJ databases">
        <title>Complete sequence of Thiocystis violascens DSM 198.</title>
        <authorList>
            <consortium name="US DOE Joint Genome Institute"/>
            <person name="Lucas S."/>
            <person name="Han J."/>
            <person name="Lapidus A."/>
            <person name="Cheng J.-F."/>
            <person name="Goodwin L."/>
            <person name="Pitluck S."/>
            <person name="Peters L."/>
            <person name="Ovchinnikova G."/>
            <person name="Teshima H."/>
            <person name="Detter J.C."/>
            <person name="Han C."/>
            <person name="Tapia R."/>
            <person name="Land M."/>
            <person name="Hauser L."/>
            <person name="Kyrpides N."/>
            <person name="Ivanova N."/>
            <person name="Pagani I."/>
            <person name="Vogl K."/>
            <person name="Liu Z."/>
            <person name="Frigaard N.-U."/>
            <person name="Bryant D."/>
            <person name="Woyke T."/>
        </authorList>
    </citation>
    <scope>NUCLEOTIDE SEQUENCE [LARGE SCALE GENOMIC DNA]</scope>
    <source>
        <strain evidence="15">ATCC 17096 / DSM 198 / 6111</strain>
    </source>
</reference>
<dbReference type="Gene3D" id="2.40.30.10">
    <property type="entry name" value="Translation factors"/>
    <property type="match status" value="2"/>
</dbReference>
<feature type="binding site" evidence="9">
    <location>
        <begin position="455"/>
        <end position="462"/>
    </location>
    <ligand>
        <name>GTP</name>
        <dbReference type="ChEBI" id="CHEBI:37565"/>
    </ligand>
</feature>
<dbReference type="Pfam" id="PF08364">
    <property type="entry name" value="IF2_assoc"/>
    <property type="match status" value="1"/>
</dbReference>
<dbReference type="Gene3D" id="3.40.50.300">
    <property type="entry name" value="P-loop containing nucleotide triphosphate hydrolases"/>
    <property type="match status" value="1"/>
</dbReference>
<dbReference type="InterPro" id="IPR013575">
    <property type="entry name" value="IF2_assoc_dom_bac"/>
</dbReference>
<dbReference type="Pfam" id="PF11987">
    <property type="entry name" value="IF-2"/>
    <property type="match status" value="1"/>
</dbReference>
<dbReference type="InterPro" id="IPR009000">
    <property type="entry name" value="Transl_B-barrel_sf"/>
</dbReference>
<keyword evidence="15" id="KW-1185">Reference proteome</keyword>
<feature type="region of interest" description="Disordered" evidence="12">
    <location>
        <begin position="204"/>
        <end position="223"/>
    </location>
</feature>
<dbReference type="Gene3D" id="3.40.50.10050">
    <property type="entry name" value="Translation initiation factor IF- 2, domain 3"/>
    <property type="match status" value="1"/>
</dbReference>
<dbReference type="Proteomes" id="UP000006062">
    <property type="component" value="Chromosome"/>
</dbReference>
<name>I3YDH7_THIV6</name>
<dbReference type="InterPro" id="IPR027417">
    <property type="entry name" value="P-loop_NTPase"/>
</dbReference>
<evidence type="ECO:0000256" key="7">
    <source>
        <dbReference type="ARBA" id="ARBA00022917"/>
    </source>
</evidence>
<evidence type="ECO:0000256" key="8">
    <source>
        <dbReference type="ARBA" id="ARBA00023134"/>
    </source>
</evidence>
<comment type="function">
    <text evidence="9 10">One of the essential components for the initiation of protein synthesis. Protects formylmethionyl-tRNA from spontaneous hydrolysis and promotes its binding to the 30S ribosomal subunits. Also involved in the hydrolysis of GTP during the formation of the 70S ribosomal complex.</text>
</comment>
<dbReference type="RefSeq" id="WP_014779458.1">
    <property type="nucleotide sequence ID" value="NC_018012.1"/>
</dbReference>
<comment type="similarity">
    <text evidence="2 9 10">Belongs to the TRAFAC class translation factor GTPase superfamily. Classic translation factor GTPase family. IF-2 subfamily.</text>
</comment>
<keyword evidence="7 9" id="KW-0648">Protein biosynthesis</keyword>
<evidence type="ECO:0000256" key="9">
    <source>
        <dbReference type="HAMAP-Rule" id="MF_00100"/>
    </source>
</evidence>
<dbReference type="InterPro" id="IPR000795">
    <property type="entry name" value="T_Tr_GTP-bd_dom"/>
</dbReference>
<organism evidence="14 15">
    <name type="scientific">Thiocystis violascens (strain ATCC 17096 / DSM 198 / 6111)</name>
    <name type="common">Chromatium violascens</name>
    <dbReference type="NCBI Taxonomy" id="765911"/>
    <lineage>
        <taxon>Bacteria</taxon>
        <taxon>Pseudomonadati</taxon>
        <taxon>Pseudomonadota</taxon>
        <taxon>Gammaproteobacteria</taxon>
        <taxon>Chromatiales</taxon>
        <taxon>Chromatiaceae</taxon>
        <taxon>Thiocystis</taxon>
    </lineage>
</organism>
<dbReference type="HAMAP" id="MF_00100_B">
    <property type="entry name" value="IF_2_B"/>
    <property type="match status" value="1"/>
</dbReference>
<dbReference type="CDD" id="cd03692">
    <property type="entry name" value="mtIF2_IVc"/>
    <property type="match status" value="1"/>
</dbReference>
<dbReference type="SUPFAM" id="SSF46955">
    <property type="entry name" value="Putative DNA-binding domain"/>
    <property type="match status" value="1"/>
</dbReference>
<dbReference type="InterPro" id="IPR036925">
    <property type="entry name" value="TIF_IF2_dom3_sf"/>
</dbReference>
<dbReference type="FunFam" id="3.40.50.300:FF:000019">
    <property type="entry name" value="Translation initiation factor IF-2"/>
    <property type="match status" value="1"/>
</dbReference>
<dbReference type="CDD" id="cd03702">
    <property type="entry name" value="IF2_mtIF2_II"/>
    <property type="match status" value="1"/>
</dbReference>
<dbReference type="KEGG" id="tvi:Thivi_3168"/>
<dbReference type="CDD" id="cd01887">
    <property type="entry name" value="IF2_eIF5B"/>
    <property type="match status" value="1"/>
</dbReference>
<evidence type="ECO:0000256" key="10">
    <source>
        <dbReference type="RuleBase" id="RU000644"/>
    </source>
</evidence>
<dbReference type="SUPFAM" id="SSF52156">
    <property type="entry name" value="Initiation factor IF2/eIF5b, domain 3"/>
    <property type="match status" value="1"/>
</dbReference>
<dbReference type="NCBIfam" id="TIGR00231">
    <property type="entry name" value="small_GTP"/>
    <property type="match status" value="1"/>
</dbReference>
<feature type="region of interest" description="Disordered" evidence="12">
    <location>
        <begin position="248"/>
        <end position="346"/>
    </location>
</feature>
<dbReference type="SUPFAM" id="SSF50447">
    <property type="entry name" value="Translation proteins"/>
    <property type="match status" value="2"/>
</dbReference>
<dbReference type="FunFam" id="2.40.30.10:FF:000007">
    <property type="entry name" value="Translation initiation factor IF-2"/>
    <property type="match status" value="1"/>
</dbReference>
<dbReference type="GO" id="GO:0005829">
    <property type="term" value="C:cytosol"/>
    <property type="evidence" value="ECO:0007669"/>
    <property type="project" value="TreeGrafter"/>
</dbReference>
<dbReference type="AlphaFoldDB" id="I3YDH7"/>
<feature type="compositionally biased region" description="Basic and acidic residues" evidence="12">
    <location>
        <begin position="291"/>
        <end position="315"/>
    </location>
</feature>
<dbReference type="GO" id="GO:0003924">
    <property type="term" value="F:GTPase activity"/>
    <property type="evidence" value="ECO:0007669"/>
    <property type="project" value="UniProtKB-UniRule"/>
</dbReference>
<gene>
    <name evidence="9" type="primary">infB</name>
    <name evidence="14" type="ordered locus">Thivi_3168</name>
</gene>
<feature type="region of interest" description="Disordered" evidence="12">
    <location>
        <begin position="50"/>
        <end position="197"/>
    </location>
</feature>
<dbReference type="HOGENOM" id="CLU_006301_6_0_6"/>
<dbReference type="InterPro" id="IPR000178">
    <property type="entry name" value="TF_IF2_bacterial-like"/>
</dbReference>
<evidence type="ECO:0000313" key="15">
    <source>
        <dbReference type="Proteomes" id="UP000006062"/>
    </source>
</evidence>
<feature type="compositionally biased region" description="Low complexity" evidence="12">
    <location>
        <begin position="120"/>
        <end position="131"/>
    </location>
</feature>
<dbReference type="PANTHER" id="PTHR43381">
    <property type="entry name" value="TRANSLATION INITIATION FACTOR IF-2-RELATED"/>
    <property type="match status" value="1"/>
</dbReference>
<dbReference type="OrthoDB" id="9811804at2"/>
<dbReference type="InterPro" id="IPR009061">
    <property type="entry name" value="DNA-bd_dom_put_sf"/>
</dbReference>
<dbReference type="Pfam" id="PF00009">
    <property type="entry name" value="GTP_EFTU"/>
    <property type="match status" value="1"/>
</dbReference>
<evidence type="ECO:0000313" key="14">
    <source>
        <dbReference type="EMBL" id="AFL75045.1"/>
    </source>
</evidence>
<dbReference type="GO" id="GO:0005525">
    <property type="term" value="F:GTP binding"/>
    <property type="evidence" value="ECO:0007669"/>
    <property type="project" value="UniProtKB-KW"/>
</dbReference>
<dbReference type="FunFam" id="3.40.50.10050:FF:000001">
    <property type="entry name" value="Translation initiation factor IF-2"/>
    <property type="match status" value="1"/>
</dbReference>
<comment type="subcellular location">
    <subcellularLocation>
        <location evidence="1 9 11">Cytoplasm</location>
    </subcellularLocation>
</comment>
<keyword evidence="8 9" id="KW-0342">GTP-binding</keyword>
<keyword evidence="5 9" id="KW-0396">Initiation factor</keyword>
<evidence type="ECO:0000256" key="1">
    <source>
        <dbReference type="ARBA" id="ARBA00004496"/>
    </source>
</evidence>
<dbReference type="Pfam" id="PF03144">
    <property type="entry name" value="GTP_EFTU_D2"/>
    <property type="match status" value="1"/>
</dbReference>
<dbReference type="InterPro" id="IPR023115">
    <property type="entry name" value="TIF_IF2_dom3"/>
</dbReference>
<dbReference type="InterPro" id="IPR005225">
    <property type="entry name" value="Small_GTP-bd"/>
</dbReference>
<dbReference type="Pfam" id="PF22042">
    <property type="entry name" value="EF-G_D2"/>
    <property type="match status" value="1"/>
</dbReference>
<evidence type="ECO:0000256" key="2">
    <source>
        <dbReference type="ARBA" id="ARBA00007733"/>
    </source>
</evidence>
<feature type="binding site" evidence="9">
    <location>
        <begin position="555"/>
        <end position="558"/>
    </location>
    <ligand>
        <name>GTP</name>
        <dbReference type="ChEBI" id="CHEBI:37565"/>
    </ligand>
</feature>
<dbReference type="PROSITE" id="PS01176">
    <property type="entry name" value="IF2"/>
    <property type="match status" value="1"/>
</dbReference>
<evidence type="ECO:0000256" key="6">
    <source>
        <dbReference type="ARBA" id="ARBA00022741"/>
    </source>
</evidence>
<evidence type="ECO:0000256" key="4">
    <source>
        <dbReference type="ARBA" id="ARBA00022490"/>
    </source>
</evidence>
<dbReference type="GO" id="GO:0003743">
    <property type="term" value="F:translation initiation factor activity"/>
    <property type="evidence" value="ECO:0007669"/>
    <property type="project" value="UniProtKB-UniRule"/>
</dbReference>
<dbReference type="SUPFAM" id="SSF52540">
    <property type="entry name" value="P-loop containing nucleoside triphosphate hydrolases"/>
    <property type="match status" value="1"/>
</dbReference>
<keyword evidence="6 9" id="KW-0547">Nucleotide-binding</keyword>
<dbReference type="InterPro" id="IPR053905">
    <property type="entry name" value="EF-G-like_DII"/>
</dbReference>
<dbReference type="NCBIfam" id="TIGR00487">
    <property type="entry name" value="IF-2"/>
    <property type="match status" value="1"/>
</dbReference>
<keyword evidence="4 9" id="KW-0963">Cytoplasm</keyword>
<evidence type="ECO:0000259" key="13">
    <source>
        <dbReference type="PROSITE" id="PS51722"/>
    </source>
</evidence>
<dbReference type="InterPro" id="IPR015760">
    <property type="entry name" value="TIF_IF2"/>
</dbReference>
<dbReference type="eggNOG" id="COG0532">
    <property type="taxonomic scope" value="Bacteria"/>
</dbReference>
<dbReference type="EMBL" id="CP003154">
    <property type="protein sequence ID" value="AFL75045.1"/>
    <property type="molecule type" value="Genomic_DNA"/>
</dbReference>
<evidence type="ECO:0000256" key="12">
    <source>
        <dbReference type="SAM" id="MobiDB-lite"/>
    </source>
</evidence>
<dbReference type="STRING" id="765911.Thivi_3168"/>
<dbReference type="PROSITE" id="PS51722">
    <property type="entry name" value="G_TR_2"/>
    <property type="match status" value="1"/>
</dbReference>
<feature type="domain" description="Tr-type G" evidence="13">
    <location>
        <begin position="446"/>
        <end position="615"/>
    </location>
</feature>
<evidence type="ECO:0000256" key="11">
    <source>
        <dbReference type="RuleBase" id="RU000645"/>
    </source>
</evidence>
<sequence>MSEVTVKQLASTVGIPVERLLTQLNEAGISASGADATLTEQEKVKLLGYLRRSHGKDGEEDDGAAPSQVTLKRKSVSELRQVTAVPRSTAGVRPAPPARGKTVSVEVRRKRTYVKRGDETPSAPAPSATPATQPPPASTAPPRRPPVERPRPARERAAPKAPVYDEVRRRTELQSLRAEQEARRLADQEDQELRAREEAIRRRVADDERRLAEDARRRAEEAARIEAERLALIEAEAEAARQALEALQEPESVVVESEVKRPPPAARPPASAPAVARRVEAAKPKKGCVKKTAEPEEKDRAVKKAVRKDSTRAREQIVTPRTDYEEVESGAGTSRGLRRRKKTKPELQDKHVFQRPTAPVVREVEIPELISVGELASRMSIKVPAVIKELFKQGMMVTINQVLDRDTAILVVEELGHTAVLTDNRDAEGTLLDEVQEQVEQAELRPRAPVVTIMGHVDHGKTSLLDYIRRTRVASGEAGGITQHIGAYHVETEKGTISFLDTPGHAAFSSMRARGAKVTDIVILVVAADDGVMPQTVEAIHHARAAKVPLIVAVNKMDKPDANPDKVMQELTQHEVLTEEWGGDTMMVKVSAKTGDGIDDLLDAILLQSEVLELKAPVDGPARGAIVESSLDKGRGPVATVLVQAGTLRRGDIIVSGGEYGRVRAMFNEAGLPVESAGPSIPVQVLGLSGTPNAGDDVMTVTDERRAREVAEFRSARSRQSRFDEQRGVSLDQLFSQIKDGEQKSVNLIIKADVQGSLEALKDSLLKLANEEVKLSIVASGVGGITESDANLAVSSSAIILGFNVRADAAARRVVDEKGLDLRYYSIIYELIDDVKKAISGLLSPIVTEEIIGLAQVRDVFRSSKFGAIAGCLVTEGAIRRNSPIRVLRQNVVVYEGALESLRRFKDDVSEVKAGTECGIGVKNYNDVQPGDQIEVFERTERAREL</sequence>
<evidence type="ECO:0000256" key="3">
    <source>
        <dbReference type="ARBA" id="ARBA00020675"/>
    </source>
</evidence>
<dbReference type="PANTHER" id="PTHR43381:SF5">
    <property type="entry name" value="TR-TYPE G DOMAIN-CONTAINING PROTEIN"/>
    <property type="match status" value="1"/>
</dbReference>